<keyword evidence="4 6" id="KW-0067">ATP-binding</keyword>
<dbReference type="PROSITE" id="PS50893">
    <property type="entry name" value="ABC_TRANSPORTER_2"/>
    <property type="match status" value="1"/>
</dbReference>
<dbReference type="PROSITE" id="PS00211">
    <property type="entry name" value="ABC_TRANSPORTER_1"/>
    <property type="match status" value="1"/>
</dbReference>
<dbReference type="GO" id="GO:0016887">
    <property type="term" value="F:ATP hydrolysis activity"/>
    <property type="evidence" value="ECO:0007669"/>
    <property type="project" value="InterPro"/>
</dbReference>
<accession>A0A6B9FAA2</accession>
<feature type="domain" description="ABC transporter" evidence="5">
    <location>
        <begin position="6"/>
        <end position="260"/>
    </location>
</feature>
<keyword evidence="2" id="KW-0813">Transport</keyword>
<dbReference type="AlphaFoldDB" id="A0A6B9FAA2"/>
<dbReference type="OrthoDB" id="18209at2157"/>
<evidence type="ECO:0000256" key="1">
    <source>
        <dbReference type="ARBA" id="ARBA00005417"/>
    </source>
</evidence>
<dbReference type="InterPro" id="IPR013563">
    <property type="entry name" value="Oligopep_ABC_C"/>
</dbReference>
<dbReference type="GO" id="GO:0055085">
    <property type="term" value="P:transmembrane transport"/>
    <property type="evidence" value="ECO:0007669"/>
    <property type="project" value="UniProtKB-ARBA"/>
</dbReference>
<dbReference type="InterPro" id="IPR017871">
    <property type="entry name" value="ABC_transporter-like_CS"/>
</dbReference>
<reference evidence="6 7" key="1">
    <citation type="submission" date="2018-12" db="EMBL/GenBank/DDBJ databases">
        <title>Complete genome sequence of Haloplanus rallus MBLA0036.</title>
        <authorList>
            <person name="Nam Y.-d."/>
            <person name="Kang J."/>
            <person name="Chung W.-H."/>
            <person name="Park Y.S."/>
        </authorList>
    </citation>
    <scope>NUCLEOTIDE SEQUENCE [LARGE SCALE GENOMIC DNA]</scope>
    <source>
        <strain evidence="6 7">MBLA0036</strain>
    </source>
</reference>
<dbReference type="KEGG" id="hra:EI982_10650"/>
<keyword evidence="3" id="KW-0547">Nucleotide-binding</keyword>
<dbReference type="PANTHER" id="PTHR43776">
    <property type="entry name" value="TRANSPORT ATP-BINDING PROTEIN"/>
    <property type="match status" value="1"/>
</dbReference>
<dbReference type="NCBIfam" id="TIGR01727">
    <property type="entry name" value="oligo_HPY"/>
    <property type="match status" value="1"/>
</dbReference>
<dbReference type="SUPFAM" id="SSF52540">
    <property type="entry name" value="P-loop containing nucleoside triphosphate hydrolases"/>
    <property type="match status" value="1"/>
</dbReference>
<gene>
    <name evidence="6" type="ORF">EI982_10650</name>
</gene>
<proteinExistence type="inferred from homology"/>
<dbReference type="GO" id="GO:0005524">
    <property type="term" value="F:ATP binding"/>
    <property type="evidence" value="ECO:0007669"/>
    <property type="project" value="UniProtKB-KW"/>
</dbReference>
<dbReference type="InterPro" id="IPR050319">
    <property type="entry name" value="ABC_transp_ATP-bind"/>
</dbReference>
<sequence>MTDPLLRAEGLVKEYPTSERFLDRLLGNRRWVQALQGVDLTVRAGETLALVGESGCGKSTLGRTLVHLEEPTAGTVTHRGDDLGSLSSSALRARRRDLQYVFQNPTASLDPRLTVGDAVGEALDAHDLVPDDRTRARRIAELLETVGLRPAHATRYPRELSGGQRQRVGIARALAVDPEFVVCDEPVSALDVSVQAGILDLLADLQAERDIAFLLVAHDLSVVEHLADRVAVMYLGHVVERGTVDEVFSPPYHPYTYSLLSAIPEPDPRWDGDRVVLDGTVPSATDPPDGCAFHTRCPIAQSDCGAWDAHPDLEPVDGDGGHEIACPYHDLLEEYE</sequence>
<evidence type="ECO:0000256" key="2">
    <source>
        <dbReference type="ARBA" id="ARBA00022448"/>
    </source>
</evidence>
<organism evidence="6 7">
    <name type="scientific">Haloplanus rallus</name>
    <dbReference type="NCBI Taxonomy" id="1816183"/>
    <lineage>
        <taxon>Archaea</taxon>
        <taxon>Methanobacteriati</taxon>
        <taxon>Methanobacteriota</taxon>
        <taxon>Stenosarchaea group</taxon>
        <taxon>Halobacteria</taxon>
        <taxon>Halobacteriales</taxon>
        <taxon>Haloferacaceae</taxon>
        <taxon>Haloplanus</taxon>
    </lineage>
</organism>
<evidence type="ECO:0000256" key="3">
    <source>
        <dbReference type="ARBA" id="ARBA00022741"/>
    </source>
</evidence>
<evidence type="ECO:0000313" key="7">
    <source>
        <dbReference type="Proteomes" id="UP000428325"/>
    </source>
</evidence>
<dbReference type="Pfam" id="PF08352">
    <property type="entry name" value="oligo_HPY"/>
    <property type="match status" value="1"/>
</dbReference>
<dbReference type="Pfam" id="PF00005">
    <property type="entry name" value="ABC_tran"/>
    <property type="match status" value="1"/>
</dbReference>
<protein>
    <submittedName>
        <fullName evidence="6">ATP-binding cassette domain-containing protein</fullName>
    </submittedName>
</protein>
<dbReference type="GO" id="GO:0015833">
    <property type="term" value="P:peptide transport"/>
    <property type="evidence" value="ECO:0007669"/>
    <property type="project" value="InterPro"/>
</dbReference>
<dbReference type="PANTHER" id="PTHR43776:SF7">
    <property type="entry name" value="D,D-DIPEPTIDE TRANSPORT ATP-BINDING PROTEIN DDPF-RELATED"/>
    <property type="match status" value="1"/>
</dbReference>
<dbReference type="SMART" id="SM00382">
    <property type="entry name" value="AAA"/>
    <property type="match status" value="1"/>
</dbReference>
<dbReference type="InterPro" id="IPR003439">
    <property type="entry name" value="ABC_transporter-like_ATP-bd"/>
</dbReference>
<name>A0A6B9FAA2_9EURY</name>
<dbReference type="EMBL" id="CP034345">
    <property type="protein sequence ID" value="QGX95221.1"/>
    <property type="molecule type" value="Genomic_DNA"/>
</dbReference>
<dbReference type="CDD" id="cd03257">
    <property type="entry name" value="ABC_NikE_OppD_transporters"/>
    <property type="match status" value="1"/>
</dbReference>
<keyword evidence="7" id="KW-1185">Reference proteome</keyword>
<evidence type="ECO:0000313" key="6">
    <source>
        <dbReference type="EMBL" id="QGX95221.1"/>
    </source>
</evidence>
<comment type="similarity">
    <text evidence="1">Belongs to the ABC transporter superfamily.</text>
</comment>
<dbReference type="InterPro" id="IPR027417">
    <property type="entry name" value="P-loop_NTPase"/>
</dbReference>
<dbReference type="Proteomes" id="UP000428325">
    <property type="component" value="Chromosome"/>
</dbReference>
<dbReference type="Gene3D" id="3.40.50.300">
    <property type="entry name" value="P-loop containing nucleotide triphosphate hydrolases"/>
    <property type="match status" value="1"/>
</dbReference>
<evidence type="ECO:0000259" key="5">
    <source>
        <dbReference type="PROSITE" id="PS50893"/>
    </source>
</evidence>
<evidence type="ECO:0000256" key="4">
    <source>
        <dbReference type="ARBA" id="ARBA00022840"/>
    </source>
</evidence>
<dbReference type="InterPro" id="IPR003593">
    <property type="entry name" value="AAA+_ATPase"/>
</dbReference>
<dbReference type="FunFam" id="3.40.50.300:FF:000016">
    <property type="entry name" value="Oligopeptide ABC transporter ATP-binding component"/>
    <property type="match status" value="1"/>
</dbReference>